<dbReference type="Gene3D" id="3.65.10.10">
    <property type="entry name" value="Enolpyruvate transferase domain"/>
    <property type="match status" value="2"/>
</dbReference>
<evidence type="ECO:0000259" key="16">
    <source>
        <dbReference type="Pfam" id="PF00275"/>
    </source>
</evidence>
<dbReference type="GO" id="GO:0071555">
    <property type="term" value="P:cell wall organization"/>
    <property type="evidence" value="ECO:0007669"/>
    <property type="project" value="UniProtKB-KW"/>
</dbReference>
<evidence type="ECO:0000256" key="10">
    <source>
        <dbReference type="ARBA" id="ARBA00038367"/>
    </source>
</evidence>
<dbReference type="GO" id="GO:0051301">
    <property type="term" value="P:cell division"/>
    <property type="evidence" value="ECO:0007669"/>
    <property type="project" value="UniProtKB-KW"/>
</dbReference>
<keyword evidence="7" id="KW-0573">Peptidoglycan synthesis</keyword>
<organism evidence="17 18">
    <name type="scientific">Candidatus Kaiserbacteria bacterium RIFCSPHIGHO2_01_FULL_53_31</name>
    <dbReference type="NCBI Taxonomy" id="1798481"/>
    <lineage>
        <taxon>Bacteria</taxon>
        <taxon>Candidatus Kaiseribacteriota</taxon>
    </lineage>
</organism>
<evidence type="ECO:0000256" key="2">
    <source>
        <dbReference type="ARBA" id="ARBA00004752"/>
    </source>
</evidence>
<evidence type="ECO:0000256" key="13">
    <source>
        <dbReference type="ARBA" id="ARBA00042443"/>
    </source>
</evidence>
<dbReference type="GO" id="GO:0008760">
    <property type="term" value="F:UDP-N-acetylglucosamine 1-carboxyvinyltransferase activity"/>
    <property type="evidence" value="ECO:0007669"/>
    <property type="project" value="UniProtKB-EC"/>
</dbReference>
<reference evidence="17 18" key="1">
    <citation type="journal article" date="2016" name="Nat. Commun.">
        <title>Thousands of microbial genomes shed light on interconnected biogeochemical processes in an aquifer system.</title>
        <authorList>
            <person name="Anantharaman K."/>
            <person name="Brown C.T."/>
            <person name="Hug L.A."/>
            <person name="Sharon I."/>
            <person name="Castelle C.J."/>
            <person name="Probst A.J."/>
            <person name="Thomas B.C."/>
            <person name="Singh A."/>
            <person name="Wilkins M.J."/>
            <person name="Karaoz U."/>
            <person name="Brodie E.L."/>
            <person name="Williams K.H."/>
            <person name="Hubbard S.S."/>
            <person name="Banfield J.F."/>
        </authorList>
    </citation>
    <scope>NUCLEOTIDE SEQUENCE [LARGE SCALE GENOMIC DNA]</scope>
</reference>
<evidence type="ECO:0000256" key="6">
    <source>
        <dbReference type="ARBA" id="ARBA00022960"/>
    </source>
</evidence>
<dbReference type="InterPro" id="IPR050068">
    <property type="entry name" value="MurA_subfamily"/>
</dbReference>
<comment type="similarity">
    <text evidence="10">Belongs to the EPSP synthase family. MurA subfamily.</text>
</comment>
<dbReference type="GO" id="GO:0009252">
    <property type="term" value="P:peptidoglycan biosynthetic process"/>
    <property type="evidence" value="ECO:0007669"/>
    <property type="project" value="UniProtKB-KW"/>
</dbReference>
<sequence length="434" mass="47482">MQGEMNFVIEGGRKLTGKVETSRSKNGAVALLAASLLNRGTTTLEHVPKIEEVNRLIEVLQSIGVNVEWKDCTLVIKTPDKIDLASINSEAAMKTRSILMFIGPLLHHFDKFELPQSGGCTLGLRSARPHLMALEKFGVSITAHSNTYDISHTRLEPAEIILYESSDTATINALLAAAHIPGTSIIKYASSNYQVQEVCGFLRDLGVEIDGIGSTTLTVHGVEEINRDISYSIAEDPTDAMFFIAAAAVTGSEITISAAPIEFLEVELLVLEKMGLQFLISNNRISENGITKLVDISLEPSELVAFPEKIHARPYPGLNIDNLPFFAVIATKAKGTTLIHDWVYEKRAIYYTELDRLGATTILHDPHRISIEGPTKLKAAEVICPPALRPATIILVAMLAATGRSMLRNVYSINRGYEDIVHRLQQLGAKIEST</sequence>
<keyword evidence="5 17" id="KW-0808">Transferase</keyword>
<keyword evidence="6" id="KW-0133">Cell shape</keyword>
<comment type="subcellular location">
    <subcellularLocation>
        <location evidence="1">Cytoplasm</location>
    </subcellularLocation>
</comment>
<dbReference type="GO" id="GO:0008360">
    <property type="term" value="P:regulation of cell shape"/>
    <property type="evidence" value="ECO:0007669"/>
    <property type="project" value="UniProtKB-KW"/>
</dbReference>
<feature type="domain" description="Enolpyruvate transferase" evidence="16">
    <location>
        <begin position="10"/>
        <end position="424"/>
    </location>
</feature>
<accession>A0A1F6CIY2</accession>
<dbReference type="PANTHER" id="PTHR43783">
    <property type="entry name" value="UDP-N-ACETYLGLUCOSAMINE 1-CARBOXYVINYLTRANSFERASE"/>
    <property type="match status" value="1"/>
</dbReference>
<evidence type="ECO:0000256" key="8">
    <source>
        <dbReference type="ARBA" id="ARBA00023306"/>
    </source>
</evidence>
<dbReference type="InterPro" id="IPR036968">
    <property type="entry name" value="Enolpyruvate_Tfrase_sf"/>
</dbReference>
<keyword evidence="9" id="KW-0961">Cell wall biogenesis/degradation</keyword>
<dbReference type="NCBIfam" id="NF006873">
    <property type="entry name" value="PRK09369.1"/>
    <property type="match status" value="1"/>
</dbReference>
<keyword evidence="4" id="KW-0132">Cell division</keyword>
<dbReference type="EMBL" id="MFKU01000005">
    <property type="protein sequence ID" value="OGG49068.1"/>
    <property type="molecule type" value="Genomic_DNA"/>
</dbReference>
<evidence type="ECO:0000256" key="3">
    <source>
        <dbReference type="ARBA" id="ARBA00022490"/>
    </source>
</evidence>
<comment type="caution">
    <text evidence="17">The sequence shown here is derived from an EMBL/GenBank/DDBJ whole genome shotgun (WGS) entry which is preliminary data.</text>
</comment>
<proteinExistence type="inferred from homology"/>
<dbReference type="GO" id="GO:0005737">
    <property type="term" value="C:cytoplasm"/>
    <property type="evidence" value="ECO:0007669"/>
    <property type="project" value="UniProtKB-SubCell"/>
</dbReference>
<evidence type="ECO:0000256" key="5">
    <source>
        <dbReference type="ARBA" id="ARBA00022679"/>
    </source>
</evidence>
<comment type="catalytic activity">
    <reaction evidence="15">
        <text>phosphoenolpyruvate + UDP-N-acetyl-alpha-D-glucosamine = UDP-N-acetyl-3-O-(1-carboxyvinyl)-alpha-D-glucosamine + phosphate</text>
        <dbReference type="Rhea" id="RHEA:18681"/>
        <dbReference type="ChEBI" id="CHEBI:43474"/>
        <dbReference type="ChEBI" id="CHEBI:57705"/>
        <dbReference type="ChEBI" id="CHEBI:58702"/>
        <dbReference type="ChEBI" id="CHEBI:68483"/>
        <dbReference type="EC" id="2.5.1.7"/>
    </reaction>
</comment>
<dbReference type="EC" id="2.5.1.7" evidence="11"/>
<dbReference type="PANTHER" id="PTHR43783:SF1">
    <property type="entry name" value="UDP-N-ACETYLGLUCOSAMINE 1-CARBOXYVINYLTRANSFERASE"/>
    <property type="match status" value="1"/>
</dbReference>
<dbReference type="STRING" id="1798481.A2678_01220"/>
<evidence type="ECO:0000313" key="17">
    <source>
        <dbReference type="EMBL" id="OGG49068.1"/>
    </source>
</evidence>
<evidence type="ECO:0000256" key="12">
    <source>
        <dbReference type="ARBA" id="ARBA00039754"/>
    </source>
</evidence>
<name>A0A1F6CIY2_9BACT</name>
<evidence type="ECO:0000256" key="14">
    <source>
        <dbReference type="ARBA" id="ARBA00042842"/>
    </source>
</evidence>
<dbReference type="SUPFAM" id="SSF55205">
    <property type="entry name" value="EPT/RTPC-like"/>
    <property type="match status" value="1"/>
</dbReference>
<dbReference type="InterPro" id="IPR013792">
    <property type="entry name" value="RNA3'P_cycl/enolpyr_Trfase_a/b"/>
</dbReference>
<dbReference type="Pfam" id="PF00275">
    <property type="entry name" value="EPSP_synthase"/>
    <property type="match status" value="1"/>
</dbReference>
<evidence type="ECO:0000256" key="9">
    <source>
        <dbReference type="ARBA" id="ARBA00023316"/>
    </source>
</evidence>
<keyword evidence="8" id="KW-0131">Cell cycle</keyword>
<evidence type="ECO:0000313" key="18">
    <source>
        <dbReference type="Proteomes" id="UP000178815"/>
    </source>
</evidence>
<evidence type="ECO:0000256" key="11">
    <source>
        <dbReference type="ARBA" id="ARBA00039108"/>
    </source>
</evidence>
<evidence type="ECO:0000256" key="1">
    <source>
        <dbReference type="ARBA" id="ARBA00004496"/>
    </source>
</evidence>
<dbReference type="AlphaFoldDB" id="A0A1F6CIY2"/>
<keyword evidence="3" id="KW-0963">Cytoplasm</keyword>
<dbReference type="InterPro" id="IPR001986">
    <property type="entry name" value="Enolpyruvate_Tfrase_dom"/>
</dbReference>
<evidence type="ECO:0000256" key="7">
    <source>
        <dbReference type="ARBA" id="ARBA00022984"/>
    </source>
</evidence>
<comment type="pathway">
    <text evidence="2">Cell wall biogenesis; peptidoglycan biosynthesis.</text>
</comment>
<dbReference type="Proteomes" id="UP000178815">
    <property type="component" value="Unassembled WGS sequence"/>
</dbReference>
<evidence type="ECO:0000256" key="4">
    <source>
        <dbReference type="ARBA" id="ARBA00022618"/>
    </source>
</evidence>
<evidence type="ECO:0000256" key="15">
    <source>
        <dbReference type="ARBA" id="ARBA00047527"/>
    </source>
</evidence>
<gene>
    <name evidence="17" type="ORF">A2678_01220</name>
</gene>
<protein>
    <recommendedName>
        <fullName evidence="12">UDP-N-acetylglucosamine 1-carboxyvinyltransferase</fullName>
        <ecNumber evidence="11">2.5.1.7</ecNumber>
    </recommendedName>
    <alternativeName>
        <fullName evidence="13">Enoylpyruvate transferase</fullName>
    </alternativeName>
    <alternativeName>
        <fullName evidence="14">UDP-N-acetylglucosamine enolpyruvyl transferase</fullName>
    </alternativeName>
</protein>